<dbReference type="InterPro" id="IPR011712">
    <property type="entry name" value="Sig_transdc_His_kin_sub3_dim/P"/>
</dbReference>
<dbReference type="Proteomes" id="UP000031014">
    <property type="component" value="Unassembled WGS sequence"/>
</dbReference>
<dbReference type="InterPro" id="IPR036890">
    <property type="entry name" value="HATPase_C_sf"/>
</dbReference>
<sequence length="347" mass="40909">MLMQTEYLEEIVDHLPEGMIVMDKDRTIHYLNEKAVDMTGWKLGEKVPYCTYCQERELEEDENRCILTSDNPIPSFNSHLAVYEGLEEFEMSLKKMTISEEVYFVLRIRPPVQNENSERARFHELLVQETLLAQEAERKRIAMELHDHIGQSVYSIFLGLEVIKQNISEDKYQNHVTNMVNVMRKTLEDIKRLTKSLRPEIVYDIGLEKSLRQAVKDWRKLYQIEIFLEMELDKEQKLDPEKELHLFRIIQESITNSVRHGKATYFSIHLKTYYQYIFFQLYDNGNGFIVGGCKTKGLGLKHMYERCKMLDGDIKWISKEGGPTRVEGFVSLTKLEGVRKDEPNDHR</sequence>
<dbReference type="EMBL" id="BASE01000071">
    <property type="protein sequence ID" value="GAM14954.1"/>
    <property type="molecule type" value="Genomic_DNA"/>
</dbReference>
<dbReference type="Pfam" id="PF13188">
    <property type="entry name" value="PAS_8"/>
    <property type="match status" value="1"/>
</dbReference>
<dbReference type="Gene3D" id="3.30.565.10">
    <property type="entry name" value="Histidine kinase-like ATPase, C-terminal domain"/>
    <property type="match status" value="1"/>
</dbReference>
<dbReference type="AlphaFoldDB" id="A0A0A8X6T5"/>
<dbReference type="InterPro" id="IPR000014">
    <property type="entry name" value="PAS"/>
</dbReference>
<dbReference type="GO" id="GO:0005524">
    <property type="term" value="F:ATP binding"/>
    <property type="evidence" value="ECO:0007669"/>
    <property type="project" value="UniProtKB-KW"/>
</dbReference>
<dbReference type="PANTHER" id="PTHR24421:SF10">
    <property type="entry name" value="NITRATE_NITRITE SENSOR PROTEIN NARQ"/>
    <property type="match status" value="1"/>
</dbReference>
<keyword evidence="11" id="KW-1185">Reference proteome</keyword>
<dbReference type="PROSITE" id="PS50112">
    <property type="entry name" value="PAS"/>
    <property type="match status" value="1"/>
</dbReference>
<comment type="caution">
    <text evidence="10">The sequence shown here is derived from an EMBL/GenBank/DDBJ whole genome shotgun (WGS) entry which is preliminary data.</text>
</comment>
<dbReference type="OrthoDB" id="9760839at2"/>
<dbReference type="Pfam" id="PF07730">
    <property type="entry name" value="HisKA_3"/>
    <property type="match status" value="1"/>
</dbReference>
<gene>
    <name evidence="10" type="ORF">SAMD00020551_3110</name>
</gene>
<dbReference type="GO" id="GO:0046983">
    <property type="term" value="F:protein dimerization activity"/>
    <property type="evidence" value="ECO:0007669"/>
    <property type="project" value="InterPro"/>
</dbReference>
<keyword evidence="8" id="KW-0902">Two-component regulatory system</keyword>
<organism evidence="10 11">
    <name type="scientific">Mesobacillus selenatarsenatis (strain DSM 18680 / JCM 14380 / FERM P-15431 / SF-1)</name>
    <dbReference type="NCBI Taxonomy" id="1321606"/>
    <lineage>
        <taxon>Bacteria</taxon>
        <taxon>Bacillati</taxon>
        <taxon>Bacillota</taxon>
        <taxon>Bacilli</taxon>
        <taxon>Bacillales</taxon>
        <taxon>Bacillaceae</taxon>
        <taxon>Mesobacillus</taxon>
    </lineage>
</organism>
<dbReference type="InterPro" id="IPR003594">
    <property type="entry name" value="HATPase_dom"/>
</dbReference>
<evidence type="ECO:0000256" key="2">
    <source>
        <dbReference type="ARBA" id="ARBA00012438"/>
    </source>
</evidence>
<dbReference type="GO" id="GO:0000155">
    <property type="term" value="F:phosphorelay sensor kinase activity"/>
    <property type="evidence" value="ECO:0007669"/>
    <property type="project" value="InterPro"/>
</dbReference>
<dbReference type="STRING" id="1321606.SAMD00020551_3110"/>
<evidence type="ECO:0000256" key="4">
    <source>
        <dbReference type="ARBA" id="ARBA00022679"/>
    </source>
</evidence>
<dbReference type="RefSeq" id="WP_041966648.1">
    <property type="nucleotide sequence ID" value="NZ_BASE01000071.1"/>
</dbReference>
<dbReference type="InterPro" id="IPR035965">
    <property type="entry name" value="PAS-like_dom_sf"/>
</dbReference>
<protein>
    <recommendedName>
        <fullName evidence="2">histidine kinase</fullName>
        <ecNumber evidence="2">2.7.13.3</ecNumber>
    </recommendedName>
</protein>
<evidence type="ECO:0000256" key="5">
    <source>
        <dbReference type="ARBA" id="ARBA00022741"/>
    </source>
</evidence>
<keyword evidence="5" id="KW-0547">Nucleotide-binding</keyword>
<keyword evidence="3" id="KW-0597">Phosphoprotein</keyword>
<evidence type="ECO:0000256" key="3">
    <source>
        <dbReference type="ARBA" id="ARBA00022553"/>
    </source>
</evidence>
<evidence type="ECO:0000256" key="7">
    <source>
        <dbReference type="ARBA" id="ARBA00022840"/>
    </source>
</evidence>
<evidence type="ECO:0000313" key="10">
    <source>
        <dbReference type="EMBL" id="GAM14954.1"/>
    </source>
</evidence>
<dbReference type="SUPFAM" id="SSF55874">
    <property type="entry name" value="ATPase domain of HSP90 chaperone/DNA topoisomerase II/histidine kinase"/>
    <property type="match status" value="1"/>
</dbReference>
<keyword evidence="7" id="KW-0067">ATP-binding</keyword>
<feature type="domain" description="PAS" evidence="9">
    <location>
        <begin position="4"/>
        <end position="45"/>
    </location>
</feature>
<reference evidence="10 11" key="1">
    <citation type="submission" date="2013-06" db="EMBL/GenBank/DDBJ databases">
        <title>Whole genome shotgun sequence of Bacillus selenatarsenatis SF-1.</title>
        <authorList>
            <person name="Kuroda M."/>
            <person name="Sei K."/>
            <person name="Yamashita M."/>
            <person name="Ike M."/>
        </authorList>
    </citation>
    <scope>NUCLEOTIDE SEQUENCE [LARGE SCALE GENOMIC DNA]</scope>
    <source>
        <strain evidence="10 11">SF-1</strain>
    </source>
</reference>
<dbReference type="SUPFAM" id="SSF55785">
    <property type="entry name" value="PYP-like sensor domain (PAS domain)"/>
    <property type="match status" value="1"/>
</dbReference>
<dbReference type="GO" id="GO:0016020">
    <property type="term" value="C:membrane"/>
    <property type="evidence" value="ECO:0007669"/>
    <property type="project" value="InterPro"/>
</dbReference>
<dbReference type="Pfam" id="PF02518">
    <property type="entry name" value="HATPase_c"/>
    <property type="match status" value="1"/>
</dbReference>
<keyword evidence="6 10" id="KW-0418">Kinase</keyword>
<comment type="catalytic activity">
    <reaction evidence="1">
        <text>ATP + protein L-histidine = ADP + protein N-phospho-L-histidine.</text>
        <dbReference type="EC" id="2.7.13.3"/>
    </reaction>
</comment>
<dbReference type="CDD" id="cd16917">
    <property type="entry name" value="HATPase_UhpB-NarQ-NarX-like"/>
    <property type="match status" value="1"/>
</dbReference>
<dbReference type="Gene3D" id="1.20.5.1930">
    <property type="match status" value="1"/>
</dbReference>
<keyword evidence="4" id="KW-0808">Transferase</keyword>
<dbReference type="Gene3D" id="3.30.450.20">
    <property type="entry name" value="PAS domain"/>
    <property type="match status" value="1"/>
</dbReference>
<evidence type="ECO:0000259" key="9">
    <source>
        <dbReference type="PROSITE" id="PS50112"/>
    </source>
</evidence>
<evidence type="ECO:0000313" key="11">
    <source>
        <dbReference type="Proteomes" id="UP000031014"/>
    </source>
</evidence>
<evidence type="ECO:0000256" key="6">
    <source>
        <dbReference type="ARBA" id="ARBA00022777"/>
    </source>
</evidence>
<dbReference type="EC" id="2.7.13.3" evidence="2"/>
<proteinExistence type="predicted"/>
<name>A0A0A8X6T5_MESS1</name>
<evidence type="ECO:0000256" key="8">
    <source>
        <dbReference type="ARBA" id="ARBA00023012"/>
    </source>
</evidence>
<evidence type="ECO:0000256" key="1">
    <source>
        <dbReference type="ARBA" id="ARBA00000085"/>
    </source>
</evidence>
<dbReference type="PANTHER" id="PTHR24421">
    <property type="entry name" value="NITRATE/NITRITE SENSOR PROTEIN NARX-RELATED"/>
    <property type="match status" value="1"/>
</dbReference>
<accession>A0A0A8X6T5</accession>
<dbReference type="InterPro" id="IPR050482">
    <property type="entry name" value="Sensor_HK_TwoCompSys"/>
</dbReference>